<name>A0ABW2ZLN7_9SPHI</name>
<evidence type="ECO:0000313" key="1">
    <source>
        <dbReference type="EMBL" id="MFD0767137.1"/>
    </source>
</evidence>
<dbReference type="EMBL" id="JBHTIA010000024">
    <property type="protein sequence ID" value="MFD0767137.1"/>
    <property type="molecule type" value="Genomic_DNA"/>
</dbReference>
<organism evidence="1 2">
    <name type="scientific">Mucilaginibacter lutimaris</name>
    <dbReference type="NCBI Taxonomy" id="931629"/>
    <lineage>
        <taxon>Bacteria</taxon>
        <taxon>Pseudomonadati</taxon>
        <taxon>Bacteroidota</taxon>
        <taxon>Sphingobacteriia</taxon>
        <taxon>Sphingobacteriales</taxon>
        <taxon>Sphingobacteriaceae</taxon>
        <taxon>Mucilaginibacter</taxon>
    </lineage>
</organism>
<proteinExistence type="predicted"/>
<reference evidence="2" key="1">
    <citation type="journal article" date="2019" name="Int. J. Syst. Evol. Microbiol.">
        <title>The Global Catalogue of Microorganisms (GCM) 10K type strain sequencing project: providing services to taxonomists for standard genome sequencing and annotation.</title>
        <authorList>
            <consortium name="The Broad Institute Genomics Platform"/>
            <consortium name="The Broad Institute Genome Sequencing Center for Infectious Disease"/>
            <person name="Wu L."/>
            <person name="Ma J."/>
        </authorList>
    </citation>
    <scope>NUCLEOTIDE SEQUENCE [LARGE SCALE GENOMIC DNA]</scope>
    <source>
        <strain evidence="2">CCUG 60742</strain>
    </source>
</reference>
<dbReference type="RefSeq" id="WP_377145653.1">
    <property type="nucleotide sequence ID" value="NZ_JBHTIA010000024.1"/>
</dbReference>
<dbReference type="Proteomes" id="UP001597073">
    <property type="component" value="Unassembled WGS sequence"/>
</dbReference>
<comment type="caution">
    <text evidence="1">The sequence shown here is derived from an EMBL/GenBank/DDBJ whole genome shotgun (WGS) entry which is preliminary data.</text>
</comment>
<keyword evidence="2" id="KW-1185">Reference proteome</keyword>
<sequence length="82" mass="9242">MVPVKDIQEQPLKDLGLSLDFVERCKQMSFVTIADIVATGPEALVHRPGFTFHWLSELITFLQDKKALYLLEGRLPKENTGG</sequence>
<protein>
    <submittedName>
        <fullName evidence="1">Uncharacterized protein</fullName>
    </submittedName>
</protein>
<evidence type="ECO:0000313" key="2">
    <source>
        <dbReference type="Proteomes" id="UP001597073"/>
    </source>
</evidence>
<accession>A0ABW2ZLN7</accession>
<dbReference type="SUPFAM" id="SSF47789">
    <property type="entry name" value="C-terminal domain of RNA polymerase alpha subunit"/>
    <property type="match status" value="1"/>
</dbReference>
<gene>
    <name evidence="1" type="ORF">ACFQZI_19945</name>
</gene>